<protein>
    <submittedName>
        <fullName evidence="2">Uncharacterized protein</fullName>
    </submittedName>
</protein>
<evidence type="ECO:0000313" key="2">
    <source>
        <dbReference type="EMBL" id="KAG8594395.1"/>
    </source>
</evidence>
<evidence type="ECO:0000313" key="3">
    <source>
        <dbReference type="Proteomes" id="UP000824782"/>
    </source>
</evidence>
<feature type="region of interest" description="Disordered" evidence="1">
    <location>
        <begin position="136"/>
        <end position="155"/>
    </location>
</feature>
<dbReference type="AlphaFoldDB" id="A0AAV7DAE5"/>
<dbReference type="Proteomes" id="UP000824782">
    <property type="component" value="Unassembled WGS sequence"/>
</dbReference>
<gene>
    <name evidence="2" type="ORF">GDO81_001186</name>
</gene>
<keyword evidence="3" id="KW-1185">Reference proteome</keyword>
<proteinExistence type="predicted"/>
<accession>A0AAV7DAE5</accession>
<name>A0AAV7DAE5_ENGPU</name>
<comment type="caution">
    <text evidence="2">The sequence shown here is derived from an EMBL/GenBank/DDBJ whole genome shotgun (WGS) entry which is preliminary data.</text>
</comment>
<reference evidence="2" key="1">
    <citation type="thesis" date="2020" institute="ProQuest LLC" country="789 East Eisenhower Parkway, Ann Arbor, MI, USA">
        <title>Comparative Genomics and Chromosome Evolution.</title>
        <authorList>
            <person name="Mudd A.B."/>
        </authorList>
    </citation>
    <scope>NUCLEOTIDE SEQUENCE</scope>
    <source>
        <strain evidence="2">237g6f4</strain>
        <tissue evidence="2">Blood</tissue>
    </source>
</reference>
<organism evidence="2 3">
    <name type="scientific">Engystomops pustulosus</name>
    <name type="common">Tungara frog</name>
    <name type="synonym">Physalaemus pustulosus</name>
    <dbReference type="NCBI Taxonomy" id="76066"/>
    <lineage>
        <taxon>Eukaryota</taxon>
        <taxon>Metazoa</taxon>
        <taxon>Chordata</taxon>
        <taxon>Craniata</taxon>
        <taxon>Vertebrata</taxon>
        <taxon>Euteleostomi</taxon>
        <taxon>Amphibia</taxon>
        <taxon>Batrachia</taxon>
        <taxon>Anura</taxon>
        <taxon>Neobatrachia</taxon>
        <taxon>Hyloidea</taxon>
        <taxon>Leptodactylidae</taxon>
        <taxon>Leiuperinae</taxon>
        <taxon>Engystomops</taxon>
    </lineage>
</organism>
<sequence length="186" mass="21324">MIMSKMFKCISGWEQAPYSTLTTETTGLSENWKEQLTNCSPVDVNFVSELEQPLLTLQSQETMHRYQQQMLADKVFLYNNVSEEAFVRAARYKYRKRRGKIKKHRVASAVFCVGIDCNSSQLDALVFFSMDQDDSGDSKGNDDWEDPSDTIIDPPQLIAKPIIRKDHAPATELKEGLFWENSSQEQ</sequence>
<evidence type="ECO:0000256" key="1">
    <source>
        <dbReference type="SAM" id="MobiDB-lite"/>
    </source>
</evidence>
<dbReference type="EMBL" id="WNYA01000001">
    <property type="protein sequence ID" value="KAG8594395.1"/>
    <property type="molecule type" value="Genomic_DNA"/>
</dbReference>